<dbReference type="Proteomes" id="UP000772434">
    <property type="component" value="Unassembled WGS sequence"/>
</dbReference>
<feature type="domain" description="ABC transmembrane type-1" evidence="12">
    <location>
        <begin position="319"/>
        <end position="621"/>
    </location>
</feature>
<dbReference type="SUPFAM" id="SSF52540">
    <property type="entry name" value="P-loop containing nucleoside triphosphate hydrolases"/>
    <property type="match status" value="2"/>
</dbReference>
<feature type="transmembrane region" description="Helical" evidence="10">
    <location>
        <begin position="106"/>
        <end position="127"/>
    </location>
</feature>
<feature type="region of interest" description="Disordered" evidence="9">
    <location>
        <begin position="896"/>
        <end position="945"/>
    </location>
</feature>
<dbReference type="PROSITE" id="PS50893">
    <property type="entry name" value="ABC_TRANSPORTER_2"/>
    <property type="match status" value="2"/>
</dbReference>
<evidence type="ECO:0000256" key="10">
    <source>
        <dbReference type="SAM" id="Phobius"/>
    </source>
</evidence>
<feature type="transmembrane region" description="Helical" evidence="10">
    <location>
        <begin position="312"/>
        <end position="333"/>
    </location>
</feature>
<comment type="subcellular location">
    <subcellularLocation>
        <location evidence="1">Membrane</location>
        <topology evidence="1">Multi-pass membrane protein</topology>
    </subcellularLocation>
</comment>
<dbReference type="Gene3D" id="3.40.50.300">
    <property type="entry name" value="P-loop containing nucleotide triphosphate hydrolases"/>
    <property type="match status" value="2"/>
</dbReference>
<evidence type="ECO:0000256" key="8">
    <source>
        <dbReference type="ARBA" id="ARBA00023136"/>
    </source>
</evidence>
<dbReference type="OrthoDB" id="6500128at2759"/>
<feature type="domain" description="ABC transmembrane type-1" evidence="12">
    <location>
        <begin position="975"/>
        <end position="1255"/>
    </location>
</feature>
<dbReference type="InterPro" id="IPR017871">
    <property type="entry name" value="ABC_transporter-like_CS"/>
</dbReference>
<dbReference type="EMBL" id="JADNRY010000001">
    <property type="protein sequence ID" value="KAF9078736.1"/>
    <property type="molecule type" value="Genomic_DNA"/>
</dbReference>
<dbReference type="InterPro" id="IPR011527">
    <property type="entry name" value="ABC1_TM_dom"/>
</dbReference>
<organism evidence="13 14">
    <name type="scientific">Rhodocollybia butyracea</name>
    <dbReference type="NCBI Taxonomy" id="206335"/>
    <lineage>
        <taxon>Eukaryota</taxon>
        <taxon>Fungi</taxon>
        <taxon>Dikarya</taxon>
        <taxon>Basidiomycota</taxon>
        <taxon>Agaricomycotina</taxon>
        <taxon>Agaricomycetes</taxon>
        <taxon>Agaricomycetidae</taxon>
        <taxon>Agaricales</taxon>
        <taxon>Marasmiineae</taxon>
        <taxon>Omphalotaceae</taxon>
        <taxon>Rhodocollybia</taxon>
    </lineage>
</organism>
<dbReference type="SMART" id="SM00382">
    <property type="entry name" value="AAA"/>
    <property type="match status" value="2"/>
</dbReference>
<keyword evidence="6" id="KW-0067">ATP-binding</keyword>
<evidence type="ECO:0000259" key="12">
    <source>
        <dbReference type="PROSITE" id="PS50929"/>
    </source>
</evidence>
<evidence type="ECO:0000256" key="5">
    <source>
        <dbReference type="ARBA" id="ARBA00022741"/>
    </source>
</evidence>
<dbReference type="InterPro" id="IPR050173">
    <property type="entry name" value="ABC_transporter_C-like"/>
</dbReference>
<name>A0A9P5UGS6_9AGAR</name>
<dbReference type="GO" id="GO:0005524">
    <property type="term" value="F:ATP binding"/>
    <property type="evidence" value="ECO:0007669"/>
    <property type="project" value="UniProtKB-KW"/>
</dbReference>
<feature type="transmembrane region" description="Helical" evidence="10">
    <location>
        <begin position="178"/>
        <end position="196"/>
    </location>
</feature>
<feature type="transmembrane region" description="Helical" evidence="10">
    <location>
        <begin position="353"/>
        <end position="377"/>
    </location>
</feature>
<gene>
    <name evidence="13" type="ORF">BDP27DRAFT_1412684</name>
</gene>
<keyword evidence="8 10" id="KW-0472">Membrane</keyword>
<evidence type="ECO:0000256" key="7">
    <source>
        <dbReference type="ARBA" id="ARBA00022989"/>
    </source>
</evidence>
<evidence type="ECO:0000256" key="2">
    <source>
        <dbReference type="ARBA" id="ARBA00022448"/>
    </source>
</evidence>
<dbReference type="Gene3D" id="1.20.1560.10">
    <property type="entry name" value="ABC transporter type 1, transmembrane domain"/>
    <property type="match status" value="2"/>
</dbReference>
<dbReference type="GO" id="GO:0000329">
    <property type="term" value="C:fungal-type vacuole membrane"/>
    <property type="evidence" value="ECO:0007669"/>
    <property type="project" value="TreeGrafter"/>
</dbReference>
<evidence type="ECO:0000256" key="6">
    <source>
        <dbReference type="ARBA" id="ARBA00022840"/>
    </source>
</evidence>
<feature type="compositionally biased region" description="Basic and acidic residues" evidence="9">
    <location>
        <begin position="405"/>
        <end position="424"/>
    </location>
</feature>
<evidence type="ECO:0000256" key="4">
    <source>
        <dbReference type="ARBA" id="ARBA00022737"/>
    </source>
</evidence>
<feature type="transmembrane region" description="Helical" evidence="10">
    <location>
        <begin position="971"/>
        <end position="990"/>
    </location>
</feature>
<dbReference type="GO" id="GO:0016887">
    <property type="term" value="F:ATP hydrolysis activity"/>
    <property type="evidence" value="ECO:0007669"/>
    <property type="project" value="InterPro"/>
</dbReference>
<keyword evidence="14" id="KW-1185">Reference proteome</keyword>
<reference evidence="13" key="1">
    <citation type="submission" date="2020-11" db="EMBL/GenBank/DDBJ databases">
        <authorList>
            <consortium name="DOE Joint Genome Institute"/>
            <person name="Ahrendt S."/>
            <person name="Riley R."/>
            <person name="Andreopoulos W."/>
            <person name="Labutti K."/>
            <person name="Pangilinan J."/>
            <person name="Ruiz-Duenas F.J."/>
            <person name="Barrasa J.M."/>
            <person name="Sanchez-Garcia M."/>
            <person name="Camarero S."/>
            <person name="Miyauchi S."/>
            <person name="Serrano A."/>
            <person name="Linde D."/>
            <person name="Babiker R."/>
            <person name="Drula E."/>
            <person name="Ayuso-Fernandez I."/>
            <person name="Pacheco R."/>
            <person name="Padilla G."/>
            <person name="Ferreira P."/>
            <person name="Barriuso J."/>
            <person name="Kellner H."/>
            <person name="Castanera R."/>
            <person name="Alfaro M."/>
            <person name="Ramirez L."/>
            <person name="Pisabarro A.G."/>
            <person name="Kuo A."/>
            <person name="Tritt A."/>
            <person name="Lipzen A."/>
            <person name="He G."/>
            <person name="Yan M."/>
            <person name="Ng V."/>
            <person name="Cullen D."/>
            <person name="Martin F."/>
            <person name="Rosso M.-N."/>
            <person name="Henrissat B."/>
            <person name="Hibbett D."/>
            <person name="Martinez A.T."/>
            <person name="Grigoriev I.V."/>
        </authorList>
    </citation>
    <scope>NUCLEOTIDE SEQUENCE</scope>
    <source>
        <strain evidence="13">AH 40177</strain>
    </source>
</reference>
<keyword evidence="2" id="KW-0813">Transport</keyword>
<feature type="transmembrane region" description="Helical" evidence="10">
    <location>
        <begin position="139"/>
        <end position="158"/>
    </location>
</feature>
<evidence type="ECO:0000256" key="9">
    <source>
        <dbReference type="SAM" id="MobiDB-lite"/>
    </source>
</evidence>
<proteinExistence type="predicted"/>
<dbReference type="InterPro" id="IPR027417">
    <property type="entry name" value="P-loop_NTPase"/>
</dbReference>
<keyword evidence="3 10" id="KW-0812">Transmembrane</keyword>
<keyword evidence="7 10" id="KW-1133">Transmembrane helix</keyword>
<dbReference type="GO" id="GO:0140359">
    <property type="term" value="F:ABC-type transporter activity"/>
    <property type="evidence" value="ECO:0007669"/>
    <property type="project" value="InterPro"/>
</dbReference>
<dbReference type="InterPro" id="IPR036640">
    <property type="entry name" value="ABC1_TM_sf"/>
</dbReference>
<feature type="transmembrane region" description="Helical" evidence="10">
    <location>
        <begin position="1094"/>
        <end position="1127"/>
    </location>
</feature>
<feature type="region of interest" description="Disordered" evidence="9">
    <location>
        <begin position="405"/>
        <end position="430"/>
    </location>
</feature>
<dbReference type="Pfam" id="PF00005">
    <property type="entry name" value="ABC_tran"/>
    <property type="match status" value="2"/>
</dbReference>
<feature type="domain" description="ABC transporter" evidence="11">
    <location>
        <begin position="1291"/>
        <end position="1542"/>
    </location>
</feature>
<feature type="transmembrane region" description="Helical" evidence="10">
    <location>
        <begin position="79"/>
        <end position="100"/>
    </location>
</feature>
<dbReference type="PANTHER" id="PTHR24223:SF353">
    <property type="entry name" value="ABC TRANSPORTER ATP-BINDING PROTEIN_PERMEASE VMR1-RELATED"/>
    <property type="match status" value="1"/>
</dbReference>
<evidence type="ECO:0000259" key="11">
    <source>
        <dbReference type="PROSITE" id="PS50893"/>
    </source>
</evidence>
<dbReference type="Pfam" id="PF00664">
    <property type="entry name" value="ABC_membrane"/>
    <property type="match status" value="2"/>
</dbReference>
<evidence type="ECO:0000313" key="14">
    <source>
        <dbReference type="Proteomes" id="UP000772434"/>
    </source>
</evidence>
<evidence type="ECO:0000256" key="1">
    <source>
        <dbReference type="ARBA" id="ARBA00004141"/>
    </source>
</evidence>
<keyword evidence="5" id="KW-0547">Nucleotide-binding</keyword>
<sequence>MARFQLEIAIALAISVAASFLFLVLGSPKEGKIQLPTHYHEDEQSVPDPFDVTTAEDFIEGYPIDEANFYKKLRIRKGLLSLLLIAALSLQSVQLGLSVVSSHGDLTVRILNVCFAAYAVVLAVRAVRQDTLELNSQSILHLTVLLSIASLTLGFSTIIPNSPPIEASEYSESDTIGLWYATVFLYIAACIIVYTTPRGPPLHFPYESIYSAKTIAARTNNEKENVTGVVGASPWNYLFFSYSTKVVMLGNTSNSLEIADLPIVPAHMRATVNYHGMKNTMKKSKLKIWSWRPKIGSGWNVAFALVRHNSTIILIQFMLAVIAAVLFYAPAFLSRLVIAYLEVDPERKDRGWGWVYVAGLFAANVITYFTTAQLWSISTTTFQTRIRIQLNTILFAKTLIRKDSVSSRPPKKEQDENKSDKKSDSDDEDDFSTKAQIMTLMTTDSDRISEFSFYLFTLIDSPVEILVGSIFLYRLLGVSCFFGLAVTCLFLPLNHFAGKVVVGAQDNLMKARDERIALMNEILGGIRMLKFMAWERSFEARVMKIRVRELKYQRLNYIIETCFNAIWNASPILVTLVSFWHFTVIRGEDLTPSIAFTSIMVFNELKFALNALPETFISMLQGFVSMRRIEKYLNTAEISSVPPLSEQSQDIAFQSCTLTWAQDRNIADSSVPPSVASTPRQKFVLIDLNLKFPKGELSLVCGKLGSGKTLLLLSLLGEADILAGKCCVLGVCAYVPQSAWLRNASIKENILLTCRITKNVIIRLWKSALWCQIWKSSRMEMSRRLENVGQVNLSGGQKARVSLARAVYSRASILFLDDVLSAVDAHTAHHLYHECIKGDLLRGRTVILVSHHVQLCVSGSSYIVALDNGRVQFEGSREAFQSSGVMRTLVQTTVEPGDQKEEQAIEELPDTSRDTESDPNSETATLAATSSPKKPATAPGGARKVVEEETRAVGRVSKDIWLTYVRACGSYWYWILFGVIFVLGALSPVAENAWLKIWSGSVSDGDHQKSPSYYIGIYALVTTVGVIISTARWFVLYSGAIHASTILYKRLLENVLFANMRFHDTISRGRLLNRFGKDFEGIDSKLSDNFGRSIQYALSVIATIVSISVVGGPPFVIAAVVLGGLYYNSAKIYAQTSRDMRRLDSVTRSPVYSINGETIAGATIIRAFGASSKFLKDMLCCLDTNANPYYWMWGVNRWLSIRFNLLSSCILVVIACIAVANPAISASLAGFSIAFANSVTGDILFMVRRFVGLEQSMVALERVKEFSQLKREAPEFVEPRPPASWPATGAIKCEDLVIRYAPELPDVLHKLNFDIEPGEKVGILGRTGSGKSTLALSFFRFVEATEGRILVDDMDIKNVGLTDLRSKLTIIPQDPTILSGTLRSTLDVFDEYEDAEIFEALRRVHLIPGSETPVEDDDTVNTNIFRNLDSAVSEGGENFSTGEKQLLCMARAILKRSKVLVMDEATASVDYATDELIGKTIRQEFADSTILTIAHRLRTVIDYDRASDFPLIMLLDQGRIAEFDRPQTLLADPSSKFHALCKATGKEEFSTLKKLAGL</sequence>
<dbReference type="InterPro" id="IPR003439">
    <property type="entry name" value="ABC_transporter-like_ATP-bd"/>
</dbReference>
<dbReference type="PROSITE" id="PS50929">
    <property type="entry name" value="ABC_TM1F"/>
    <property type="match status" value="2"/>
</dbReference>
<dbReference type="FunFam" id="1.20.1560.10:FF:000013">
    <property type="entry name" value="ABC transporter C family member 2"/>
    <property type="match status" value="1"/>
</dbReference>
<feature type="compositionally biased region" description="Polar residues" evidence="9">
    <location>
        <begin position="918"/>
        <end position="932"/>
    </location>
</feature>
<dbReference type="FunFam" id="3.40.50.300:FF:001354">
    <property type="entry name" value="ATP-binding cassette (ABC) transporter, putative"/>
    <property type="match status" value="1"/>
</dbReference>
<accession>A0A9P5UGS6</accession>
<feature type="transmembrane region" description="Helical" evidence="10">
    <location>
        <begin position="1226"/>
        <end position="1247"/>
    </location>
</feature>
<dbReference type="PROSITE" id="PS00211">
    <property type="entry name" value="ABC_TRANSPORTER_1"/>
    <property type="match status" value="1"/>
</dbReference>
<dbReference type="SUPFAM" id="SSF90123">
    <property type="entry name" value="ABC transporter transmembrane region"/>
    <property type="match status" value="2"/>
</dbReference>
<comment type="caution">
    <text evidence="13">The sequence shown here is derived from an EMBL/GenBank/DDBJ whole genome shotgun (WGS) entry which is preliminary data.</text>
</comment>
<feature type="transmembrane region" description="Helical" evidence="10">
    <location>
        <begin position="1201"/>
        <end position="1220"/>
    </location>
</feature>
<dbReference type="InterPro" id="IPR003593">
    <property type="entry name" value="AAA+_ATPase"/>
</dbReference>
<dbReference type="CDD" id="cd18596">
    <property type="entry name" value="ABC_6TM_VMR1_D1_like"/>
    <property type="match status" value="1"/>
</dbReference>
<protein>
    <submittedName>
        <fullName evidence="13">Multidrug resistance-associated ABC transporter</fullName>
    </submittedName>
</protein>
<feature type="transmembrane region" description="Helical" evidence="10">
    <location>
        <begin position="6"/>
        <end position="25"/>
    </location>
</feature>
<evidence type="ECO:0000313" key="13">
    <source>
        <dbReference type="EMBL" id="KAF9078736.1"/>
    </source>
</evidence>
<feature type="transmembrane region" description="Helical" evidence="10">
    <location>
        <begin position="1011"/>
        <end position="1035"/>
    </location>
</feature>
<dbReference type="CDD" id="cd18604">
    <property type="entry name" value="ABC_6TM_VMR1_D2_like"/>
    <property type="match status" value="1"/>
</dbReference>
<dbReference type="CDD" id="cd03244">
    <property type="entry name" value="ABCC_MRP_domain2"/>
    <property type="match status" value="1"/>
</dbReference>
<evidence type="ECO:0000256" key="3">
    <source>
        <dbReference type="ARBA" id="ARBA00022692"/>
    </source>
</evidence>
<dbReference type="PANTHER" id="PTHR24223">
    <property type="entry name" value="ATP-BINDING CASSETTE SUB-FAMILY C"/>
    <property type="match status" value="1"/>
</dbReference>
<feature type="domain" description="ABC transporter" evidence="11">
    <location>
        <begin position="661"/>
        <end position="893"/>
    </location>
</feature>
<keyword evidence="4" id="KW-0677">Repeat</keyword>
<feature type="transmembrane region" description="Helical" evidence="10">
    <location>
        <begin position="471"/>
        <end position="496"/>
    </location>
</feature>